<keyword evidence="9" id="KW-0472">Membrane</keyword>
<evidence type="ECO:0000256" key="6">
    <source>
        <dbReference type="ARBA" id="ARBA00022989"/>
    </source>
</evidence>
<dbReference type="EC" id="7.1.1.8" evidence="11"/>
<keyword evidence="15" id="KW-1185">Reference proteome</keyword>
<dbReference type="InterPro" id="IPR036922">
    <property type="entry name" value="Rieske_2Fe-2S_sf"/>
</dbReference>
<evidence type="ECO:0000256" key="10">
    <source>
        <dbReference type="ARBA" id="ARBA00023157"/>
    </source>
</evidence>
<evidence type="ECO:0000259" key="14">
    <source>
        <dbReference type="PROSITE" id="PS51296"/>
    </source>
</evidence>
<dbReference type="PRINTS" id="PR00162">
    <property type="entry name" value="RIESKE"/>
</dbReference>
<dbReference type="AlphaFoldDB" id="A0A183CI98"/>
<reference evidence="15" key="1">
    <citation type="submission" date="2013-12" db="EMBL/GenBank/DDBJ databases">
        <authorList>
            <person name="Aslett M."/>
        </authorList>
    </citation>
    <scope>NUCLEOTIDE SEQUENCE [LARGE SCALE GENOMIC DNA]</scope>
    <source>
        <strain evidence="15">Lindley</strain>
    </source>
</reference>
<sequence length="214" mass="24216">MPKILLLVALRIRPMALATMPFRTVHNDVQFPNFDAYRNKLTKDPAQPSHVTQDDRRGVNNFIYYGVGGALTLMAAKFGIQKVVHYKWMPRDQAALAATEIDLTLTFEWRGKPVFVKHRTDKEIARERAVDVSKLRHAQRDEDRVQKPEWSILLGVCTHLGCIPLSNKGDFGGYFCPCHGSHYDASGRIRKGPAPLNLEVPKYEFVSDTLVKVG</sequence>
<keyword evidence="11" id="KW-0813">Transport</keyword>
<keyword evidence="7" id="KW-0408">Iron</keyword>
<reference evidence="16" key="3">
    <citation type="submission" date="2016-06" db="UniProtKB">
        <authorList>
            <consortium name="WormBaseParasite"/>
        </authorList>
    </citation>
    <scope>IDENTIFICATION</scope>
</reference>
<dbReference type="SUPFAM" id="SSF81502">
    <property type="entry name" value="ISP transmembrane anchor"/>
    <property type="match status" value="1"/>
</dbReference>
<accession>A0A183CI98</accession>
<dbReference type="CDD" id="cd03470">
    <property type="entry name" value="Rieske_cytochrome_bc1"/>
    <property type="match status" value="1"/>
</dbReference>
<evidence type="ECO:0000256" key="2">
    <source>
        <dbReference type="ARBA" id="ARBA00010651"/>
    </source>
</evidence>
<dbReference type="InterPro" id="IPR004192">
    <property type="entry name" value="Rieske_TM"/>
</dbReference>
<dbReference type="SUPFAM" id="SSF50022">
    <property type="entry name" value="ISP domain"/>
    <property type="match status" value="1"/>
</dbReference>
<reference evidence="15" key="2">
    <citation type="submission" date="2014-05" db="EMBL/GenBank/DDBJ databases">
        <title>The genome and life-stage specific transcriptomes of Globodera pallida elucidate key aspects of plant parasitism by a cyst nematode.</title>
        <authorList>
            <person name="Cotton J.A."/>
            <person name="Lilley C.J."/>
            <person name="Jones L.M."/>
            <person name="Kikuchi T."/>
            <person name="Reid A.J."/>
            <person name="Thorpe P."/>
            <person name="Tsai I.J."/>
            <person name="Beasley H."/>
            <person name="Blok V."/>
            <person name="Cock P.J.A."/>
            <person name="Van den Akker S.E."/>
            <person name="Holroyd N."/>
            <person name="Hunt M."/>
            <person name="Mantelin S."/>
            <person name="Naghra H."/>
            <person name="Pain A."/>
            <person name="Palomares-Rius J.E."/>
            <person name="Zarowiecki M."/>
            <person name="Berriman M."/>
            <person name="Jones J.T."/>
            <person name="Urwin P.E."/>
        </authorList>
    </citation>
    <scope>NUCLEOTIDE SEQUENCE [LARGE SCALE GENOMIC DNA]</scope>
    <source>
        <strain evidence="15">Lindley</strain>
    </source>
</reference>
<keyword evidence="8" id="KW-0411">Iron-sulfur</keyword>
<evidence type="ECO:0000313" key="15">
    <source>
        <dbReference type="Proteomes" id="UP000050741"/>
    </source>
</evidence>
<keyword evidence="13" id="KW-0732">Signal</keyword>
<keyword evidence="10" id="KW-1015">Disulfide bond</keyword>
<dbReference type="NCBIfam" id="TIGR01416">
    <property type="entry name" value="Rieske_proteo"/>
    <property type="match status" value="1"/>
</dbReference>
<dbReference type="GO" id="GO:0008121">
    <property type="term" value="F:quinol-cytochrome-c reductase activity"/>
    <property type="evidence" value="ECO:0007669"/>
    <property type="project" value="UniProtKB-EC"/>
</dbReference>
<dbReference type="Pfam" id="PF00355">
    <property type="entry name" value="Rieske"/>
    <property type="match status" value="1"/>
</dbReference>
<feature type="chain" id="PRO_5008147670" description="Cytochrome b-c1 complex subunit Rieske, mitochondrial" evidence="13">
    <location>
        <begin position="19"/>
        <end position="214"/>
    </location>
</feature>
<keyword evidence="4" id="KW-0001">2Fe-2S</keyword>
<evidence type="ECO:0000256" key="8">
    <source>
        <dbReference type="ARBA" id="ARBA00023014"/>
    </source>
</evidence>
<keyword evidence="12" id="KW-0679">Respiratory chain</keyword>
<keyword evidence="11" id="KW-0249">Electron transport</keyword>
<evidence type="ECO:0000256" key="9">
    <source>
        <dbReference type="ARBA" id="ARBA00023136"/>
    </source>
</evidence>
<evidence type="ECO:0000256" key="11">
    <source>
        <dbReference type="RuleBase" id="RU004494"/>
    </source>
</evidence>
<name>A0A183CI98_GLOPA</name>
<keyword evidence="12" id="KW-0496">Mitochondrion</keyword>
<dbReference type="InterPro" id="IPR037008">
    <property type="entry name" value="bc1_Rieske_TM_sf"/>
</dbReference>
<dbReference type="InterPro" id="IPR005805">
    <property type="entry name" value="Rieske_Fe-S_prot_C"/>
</dbReference>
<evidence type="ECO:0000313" key="16">
    <source>
        <dbReference type="WBParaSite" id="GPLIN_001260400"/>
    </source>
</evidence>
<comment type="similarity">
    <text evidence="2">Belongs to the Rieske iron-sulfur protein family.</text>
</comment>
<evidence type="ECO:0000256" key="12">
    <source>
        <dbReference type="RuleBase" id="RU004495"/>
    </source>
</evidence>
<dbReference type="GO" id="GO:0051537">
    <property type="term" value="F:2 iron, 2 sulfur cluster binding"/>
    <property type="evidence" value="ECO:0007669"/>
    <property type="project" value="UniProtKB-KW"/>
</dbReference>
<evidence type="ECO:0000256" key="7">
    <source>
        <dbReference type="ARBA" id="ARBA00023004"/>
    </source>
</evidence>
<dbReference type="GO" id="GO:0046872">
    <property type="term" value="F:metal ion binding"/>
    <property type="evidence" value="ECO:0007669"/>
    <property type="project" value="UniProtKB-KW"/>
</dbReference>
<comment type="cofactor">
    <cofactor evidence="11">
        <name>[2Fe-2S] cluster</name>
        <dbReference type="ChEBI" id="CHEBI:190135"/>
    </cofactor>
    <text evidence="11">Binds 1 [2Fe-2S] cluster per subunit.</text>
</comment>
<dbReference type="FunFam" id="2.102.10.10:FF:000001">
    <property type="entry name" value="Cytochrome b-c1 complex subunit Rieske, mitochondrial"/>
    <property type="match status" value="1"/>
</dbReference>
<dbReference type="InterPro" id="IPR006317">
    <property type="entry name" value="Ubiquinol_cyt_c_Rdtase_Fe-S-su"/>
</dbReference>
<feature type="domain" description="Rieske" evidence="14">
    <location>
        <begin position="144"/>
        <end position="212"/>
    </location>
</feature>
<dbReference type="PANTHER" id="PTHR10134">
    <property type="entry name" value="CYTOCHROME B-C1 COMPLEX SUBUNIT RIESKE, MITOCHONDRIAL"/>
    <property type="match status" value="1"/>
</dbReference>
<dbReference type="PROSITE" id="PS51296">
    <property type="entry name" value="RIESKE"/>
    <property type="match status" value="1"/>
</dbReference>
<dbReference type="InterPro" id="IPR014349">
    <property type="entry name" value="Rieske_Fe-S_prot"/>
</dbReference>
<proteinExistence type="inferred from homology"/>
<dbReference type="Pfam" id="PF02921">
    <property type="entry name" value="UCR_TM"/>
    <property type="match status" value="1"/>
</dbReference>
<dbReference type="InterPro" id="IPR017941">
    <property type="entry name" value="Rieske_2Fe-2S"/>
</dbReference>
<feature type="signal peptide" evidence="13">
    <location>
        <begin position="1"/>
        <end position="18"/>
    </location>
</feature>
<dbReference type="GO" id="GO:0005743">
    <property type="term" value="C:mitochondrial inner membrane"/>
    <property type="evidence" value="ECO:0007669"/>
    <property type="project" value="UniProtKB-SubCell"/>
</dbReference>
<protein>
    <recommendedName>
        <fullName evidence="11">Cytochrome b-c1 complex subunit Rieske, mitochondrial</fullName>
        <ecNumber evidence="11">7.1.1.8</ecNumber>
    </recommendedName>
</protein>
<evidence type="ECO:0000256" key="3">
    <source>
        <dbReference type="ARBA" id="ARBA00022692"/>
    </source>
</evidence>
<keyword evidence="5" id="KW-0479">Metal-binding</keyword>
<evidence type="ECO:0000256" key="13">
    <source>
        <dbReference type="SAM" id="SignalP"/>
    </source>
</evidence>
<comment type="subcellular location">
    <subcellularLocation>
        <location evidence="1">Membrane</location>
        <topology evidence="1">Single-pass membrane protein</topology>
    </subcellularLocation>
    <subcellularLocation>
        <location evidence="12">Mitochondrion inner membrane</location>
    </subcellularLocation>
</comment>
<evidence type="ECO:0000256" key="4">
    <source>
        <dbReference type="ARBA" id="ARBA00022714"/>
    </source>
</evidence>
<keyword evidence="6" id="KW-1133">Transmembrane helix</keyword>
<evidence type="ECO:0000256" key="5">
    <source>
        <dbReference type="ARBA" id="ARBA00022723"/>
    </source>
</evidence>
<evidence type="ECO:0000256" key="1">
    <source>
        <dbReference type="ARBA" id="ARBA00004167"/>
    </source>
</evidence>
<dbReference type="WBParaSite" id="GPLIN_001260400">
    <property type="protein sequence ID" value="GPLIN_001260400"/>
    <property type="gene ID" value="GPLIN_001260400"/>
</dbReference>
<dbReference type="Gene3D" id="1.20.5.270">
    <property type="entry name" value="Ubiquinol cytochrome reductase, transmembrane domain"/>
    <property type="match status" value="1"/>
</dbReference>
<organism evidence="15 16">
    <name type="scientific">Globodera pallida</name>
    <name type="common">Potato cyst nematode worm</name>
    <name type="synonym">Heterodera pallida</name>
    <dbReference type="NCBI Taxonomy" id="36090"/>
    <lineage>
        <taxon>Eukaryota</taxon>
        <taxon>Metazoa</taxon>
        <taxon>Ecdysozoa</taxon>
        <taxon>Nematoda</taxon>
        <taxon>Chromadorea</taxon>
        <taxon>Rhabditida</taxon>
        <taxon>Tylenchina</taxon>
        <taxon>Tylenchomorpha</taxon>
        <taxon>Tylenchoidea</taxon>
        <taxon>Heteroderidae</taxon>
        <taxon>Heteroderinae</taxon>
        <taxon>Globodera</taxon>
    </lineage>
</organism>
<comment type="catalytic activity">
    <reaction evidence="11">
        <text>a quinol + 2 Fe(III)-[cytochrome c](out) = a quinone + 2 Fe(II)-[cytochrome c](out) + 2 H(+)(out)</text>
        <dbReference type="Rhea" id="RHEA:11484"/>
        <dbReference type="Rhea" id="RHEA-COMP:10350"/>
        <dbReference type="Rhea" id="RHEA-COMP:14399"/>
        <dbReference type="ChEBI" id="CHEBI:15378"/>
        <dbReference type="ChEBI" id="CHEBI:24646"/>
        <dbReference type="ChEBI" id="CHEBI:29033"/>
        <dbReference type="ChEBI" id="CHEBI:29034"/>
        <dbReference type="ChEBI" id="CHEBI:132124"/>
        <dbReference type="EC" id="7.1.1.8"/>
    </reaction>
</comment>
<comment type="miscellaneous">
    <text evidence="11">The Rieske protein is a high potential 2Fe-2S protein.</text>
</comment>
<dbReference type="Proteomes" id="UP000050741">
    <property type="component" value="Unassembled WGS sequence"/>
</dbReference>
<dbReference type="Gene3D" id="2.102.10.10">
    <property type="entry name" value="Rieske [2Fe-2S] iron-sulphur domain"/>
    <property type="match status" value="1"/>
</dbReference>
<keyword evidence="3" id="KW-0812">Transmembrane</keyword>